<evidence type="ECO:0000313" key="2">
    <source>
        <dbReference type="EMBL" id="KAK6194472.1"/>
    </source>
</evidence>
<protein>
    <submittedName>
        <fullName evidence="2">Uncharacterized protein</fullName>
    </submittedName>
</protein>
<dbReference type="Proteomes" id="UP001347796">
    <property type="component" value="Unassembled WGS sequence"/>
</dbReference>
<name>A0AAN8Q1T8_PATCE</name>
<evidence type="ECO:0000313" key="3">
    <source>
        <dbReference type="Proteomes" id="UP001347796"/>
    </source>
</evidence>
<evidence type="ECO:0000256" key="1">
    <source>
        <dbReference type="SAM" id="MobiDB-lite"/>
    </source>
</evidence>
<accession>A0AAN8Q1T8</accession>
<dbReference type="EMBL" id="JAZGQO010000001">
    <property type="protein sequence ID" value="KAK6194472.1"/>
    <property type="molecule type" value="Genomic_DNA"/>
</dbReference>
<feature type="compositionally biased region" description="Acidic residues" evidence="1">
    <location>
        <begin position="83"/>
        <end position="93"/>
    </location>
</feature>
<keyword evidence="3" id="KW-1185">Reference proteome</keyword>
<gene>
    <name evidence="2" type="ORF">SNE40_000101</name>
</gene>
<feature type="region of interest" description="Disordered" evidence="1">
    <location>
        <begin position="1"/>
        <end position="97"/>
    </location>
</feature>
<sequence>MAAQGKQPMCRSYSTTANPESQEEKSDLPTKGHAKDHRTQARLLEFKRSVSDGGYTHSDPPTKERVTRPPSNLTSNNSTGNEVNDDAVPEEVESGNTPTVKKMISELELM</sequence>
<comment type="caution">
    <text evidence="2">The sequence shown here is derived from an EMBL/GenBank/DDBJ whole genome shotgun (WGS) entry which is preliminary data.</text>
</comment>
<reference evidence="2 3" key="1">
    <citation type="submission" date="2024-01" db="EMBL/GenBank/DDBJ databases">
        <title>The genome of the rayed Mediterranean limpet Patella caerulea (Linnaeus, 1758).</title>
        <authorList>
            <person name="Anh-Thu Weber A."/>
            <person name="Halstead-Nussloch G."/>
        </authorList>
    </citation>
    <scope>NUCLEOTIDE SEQUENCE [LARGE SCALE GENOMIC DNA]</scope>
    <source>
        <strain evidence="2">AATW-2023a</strain>
        <tissue evidence="2">Whole specimen</tissue>
    </source>
</reference>
<feature type="compositionally biased region" description="Polar residues" evidence="1">
    <location>
        <begin position="69"/>
        <end position="82"/>
    </location>
</feature>
<proteinExistence type="predicted"/>
<organism evidence="2 3">
    <name type="scientific">Patella caerulea</name>
    <name type="common">Rayed Mediterranean limpet</name>
    <dbReference type="NCBI Taxonomy" id="87958"/>
    <lineage>
        <taxon>Eukaryota</taxon>
        <taxon>Metazoa</taxon>
        <taxon>Spiralia</taxon>
        <taxon>Lophotrochozoa</taxon>
        <taxon>Mollusca</taxon>
        <taxon>Gastropoda</taxon>
        <taxon>Patellogastropoda</taxon>
        <taxon>Patelloidea</taxon>
        <taxon>Patellidae</taxon>
        <taxon>Patella</taxon>
    </lineage>
</organism>
<dbReference type="AlphaFoldDB" id="A0AAN8Q1T8"/>